<evidence type="ECO:0000259" key="7">
    <source>
        <dbReference type="PROSITE" id="PS51918"/>
    </source>
</evidence>
<protein>
    <recommendedName>
        <fullName evidence="7">Radical SAM core domain-containing protein</fullName>
    </recommendedName>
</protein>
<dbReference type="SFLD" id="SFLDS00029">
    <property type="entry name" value="Radical_SAM"/>
    <property type="match status" value="1"/>
</dbReference>
<proteinExistence type="predicted"/>
<dbReference type="Gene3D" id="3.20.20.70">
    <property type="entry name" value="Aldolase class I"/>
    <property type="match status" value="1"/>
</dbReference>
<dbReference type="EMBL" id="LFWZ01000031">
    <property type="protein sequence ID" value="KON30459.1"/>
    <property type="molecule type" value="Genomic_DNA"/>
</dbReference>
<feature type="domain" description="Radical SAM core" evidence="7">
    <location>
        <begin position="19"/>
        <end position="237"/>
    </location>
</feature>
<dbReference type="PATRIC" id="fig|1685127.3.peg.1063"/>
<dbReference type="Proteomes" id="UP000037210">
    <property type="component" value="Unassembled WGS sequence"/>
</dbReference>
<dbReference type="InterPro" id="IPR012840">
    <property type="entry name" value="NrdG2"/>
</dbReference>
<evidence type="ECO:0000256" key="1">
    <source>
        <dbReference type="ARBA" id="ARBA00001966"/>
    </source>
</evidence>
<evidence type="ECO:0000256" key="4">
    <source>
        <dbReference type="ARBA" id="ARBA00022723"/>
    </source>
</evidence>
<evidence type="ECO:0000313" key="8">
    <source>
        <dbReference type="EMBL" id="KON30459.1"/>
    </source>
</evidence>
<dbReference type="NCBIfam" id="TIGR02495">
    <property type="entry name" value="NrdG2"/>
    <property type="match status" value="1"/>
</dbReference>
<keyword evidence="3" id="KW-0949">S-adenosyl-L-methionine</keyword>
<dbReference type="InterPro" id="IPR034457">
    <property type="entry name" value="Organic_radical-activating"/>
</dbReference>
<keyword evidence="4" id="KW-0479">Metal-binding</keyword>
<organism evidence="8 9">
    <name type="scientific">miscellaneous Crenarchaeota group-15 archaeon DG-45</name>
    <dbReference type="NCBI Taxonomy" id="1685127"/>
    <lineage>
        <taxon>Archaea</taxon>
        <taxon>Candidatus Bathyarchaeota</taxon>
        <taxon>MCG-15</taxon>
    </lineage>
</organism>
<dbReference type="AlphaFoldDB" id="A0A0M0BPV7"/>
<dbReference type="InterPro" id="IPR013785">
    <property type="entry name" value="Aldolase_TIM"/>
</dbReference>
<dbReference type="PANTHER" id="PTHR30352:SF13">
    <property type="entry name" value="GLYCYL-RADICAL ENZYME ACTIVATING ENZYME YJJW-RELATED"/>
    <property type="match status" value="1"/>
</dbReference>
<evidence type="ECO:0000256" key="3">
    <source>
        <dbReference type="ARBA" id="ARBA00022691"/>
    </source>
</evidence>
<keyword evidence="2" id="KW-0004">4Fe-4S</keyword>
<reference evidence="8 9" key="1">
    <citation type="submission" date="2015-06" db="EMBL/GenBank/DDBJ databases">
        <title>New insights into the roles of widespread benthic archaea in carbon and nitrogen cycling.</title>
        <authorList>
            <person name="Lazar C.S."/>
            <person name="Baker B.J."/>
            <person name="Seitz K.W."/>
            <person name="Hyde A.S."/>
            <person name="Dick G.J."/>
            <person name="Hinrichs K.-U."/>
            <person name="Teske A.P."/>
        </authorList>
    </citation>
    <scope>NUCLEOTIDE SEQUENCE [LARGE SCALE GENOMIC DNA]</scope>
    <source>
        <strain evidence="8">DG-45</strain>
    </source>
</reference>
<evidence type="ECO:0000313" key="9">
    <source>
        <dbReference type="Proteomes" id="UP000037210"/>
    </source>
</evidence>
<dbReference type="InterPro" id="IPR058240">
    <property type="entry name" value="rSAM_sf"/>
</dbReference>
<evidence type="ECO:0000256" key="5">
    <source>
        <dbReference type="ARBA" id="ARBA00023004"/>
    </source>
</evidence>
<dbReference type="CDD" id="cd01335">
    <property type="entry name" value="Radical_SAM"/>
    <property type="match status" value="1"/>
</dbReference>
<evidence type="ECO:0000256" key="6">
    <source>
        <dbReference type="ARBA" id="ARBA00023014"/>
    </source>
</evidence>
<sequence length="237" mass="26569">MTLRGSPLPIVGLQGLSVIDYPGKLCATVFTAGCNFRCPYCYNVDIVLNHQGLPVIPERDVLNLIYGRRGFLDGLCVGGGEPTLHRALPDFLFKVKALGVSVKVDTNGSRPRMLLKLVEDELVDYVAMDVKAPLRRYPEVVRFKVDVDAVRRSIRLLRRSSVDHEFRTTVVPGLLDGDDLEEIARALSGSKRYVIQQFRPGRTLCPDFAEVEPYAASQLEAFRDRVAPYFGECRLRL</sequence>
<comment type="cofactor">
    <cofactor evidence="1">
        <name>[4Fe-4S] cluster</name>
        <dbReference type="ChEBI" id="CHEBI:49883"/>
    </cofactor>
</comment>
<dbReference type="GO" id="GO:0003824">
    <property type="term" value="F:catalytic activity"/>
    <property type="evidence" value="ECO:0007669"/>
    <property type="project" value="InterPro"/>
</dbReference>
<dbReference type="SUPFAM" id="SSF102114">
    <property type="entry name" value="Radical SAM enzymes"/>
    <property type="match status" value="1"/>
</dbReference>
<dbReference type="PANTHER" id="PTHR30352">
    <property type="entry name" value="PYRUVATE FORMATE-LYASE-ACTIVATING ENZYME"/>
    <property type="match status" value="1"/>
</dbReference>
<accession>A0A0M0BPV7</accession>
<evidence type="ECO:0000256" key="2">
    <source>
        <dbReference type="ARBA" id="ARBA00022485"/>
    </source>
</evidence>
<dbReference type="Pfam" id="PF04055">
    <property type="entry name" value="Radical_SAM"/>
    <property type="match status" value="1"/>
</dbReference>
<name>A0A0M0BPV7_9ARCH</name>
<comment type="caution">
    <text evidence="8">The sequence shown here is derived from an EMBL/GenBank/DDBJ whole genome shotgun (WGS) entry which is preliminary data.</text>
</comment>
<dbReference type="GO" id="GO:0051539">
    <property type="term" value="F:4 iron, 4 sulfur cluster binding"/>
    <property type="evidence" value="ECO:0007669"/>
    <property type="project" value="UniProtKB-KW"/>
</dbReference>
<keyword evidence="6" id="KW-0411">Iron-sulfur</keyword>
<dbReference type="GO" id="GO:0046872">
    <property type="term" value="F:metal ion binding"/>
    <property type="evidence" value="ECO:0007669"/>
    <property type="project" value="UniProtKB-KW"/>
</dbReference>
<dbReference type="PROSITE" id="PS51918">
    <property type="entry name" value="RADICAL_SAM"/>
    <property type="match status" value="1"/>
</dbReference>
<gene>
    <name evidence="8" type="ORF">AC482_03790</name>
</gene>
<keyword evidence="5" id="KW-0408">Iron</keyword>
<dbReference type="SFLD" id="SFLDG01094">
    <property type="entry name" value="Uncharacterised_Radical_SAM_Su"/>
    <property type="match status" value="1"/>
</dbReference>
<dbReference type="InterPro" id="IPR007197">
    <property type="entry name" value="rSAM"/>
</dbReference>